<reference evidence="3" key="1">
    <citation type="journal article" date="2013" name="Nature">
        <title>Draft genome of the wheat A-genome progenitor Triticum urartu.</title>
        <authorList>
            <person name="Ling H.Q."/>
            <person name="Zhao S."/>
            <person name="Liu D."/>
            <person name="Wang J."/>
            <person name="Sun H."/>
            <person name="Zhang C."/>
            <person name="Fan H."/>
            <person name="Li D."/>
            <person name="Dong L."/>
            <person name="Tao Y."/>
            <person name="Gao C."/>
            <person name="Wu H."/>
            <person name="Li Y."/>
            <person name="Cui Y."/>
            <person name="Guo X."/>
            <person name="Zheng S."/>
            <person name="Wang B."/>
            <person name="Yu K."/>
            <person name="Liang Q."/>
            <person name="Yang W."/>
            <person name="Lou X."/>
            <person name="Chen J."/>
            <person name="Feng M."/>
            <person name="Jian J."/>
            <person name="Zhang X."/>
            <person name="Luo G."/>
            <person name="Jiang Y."/>
            <person name="Liu J."/>
            <person name="Wang Z."/>
            <person name="Sha Y."/>
            <person name="Zhang B."/>
            <person name="Wu H."/>
            <person name="Tang D."/>
            <person name="Shen Q."/>
            <person name="Xue P."/>
            <person name="Zou S."/>
            <person name="Wang X."/>
            <person name="Liu X."/>
            <person name="Wang F."/>
            <person name="Yang Y."/>
            <person name="An X."/>
            <person name="Dong Z."/>
            <person name="Zhang K."/>
            <person name="Zhang X."/>
            <person name="Luo M.C."/>
            <person name="Dvorak J."/>
            <person name="Tong Y."/>
            <person name="Wang J."/>
            <person name="Yang H."/>
            <person name="Li Z."/>
            <person name="Wang D."/>
            <person name="Zhang A."/>
            <person name="Wang J."/>
        </authorList>
    </citation>
    <scope>NUCLEOTIDE SEQUENCE</scope>
    <source>
        <strain evidence="3">cv. G1812</strain>
    </source>
</reference>
<keyword evidence="1" id="KW-0812">Transmembrane</keyword>
<name>A0A8R7R3Z2_TRIUA</name>
<organism evidence="2 3">
    <name type="scientific">Triticum urartu</name>
    <name type="common">Red wild einkorn</name>
    <name type="synonym">Crithodium urartu</name>
    <dbReference type="NCBI Taxonomy" id="4572"/>
    <lineage>
        <taxon>Eukaryota</taxon>
        <taxon>Viridiplantae</taxon>
        <taxon>Streptophyta</taxon>
        <taxon>Embryophyta</taxon>
        <taxon>Tracheophyta</taxon>
        <taxon>Spermatophyta</taxon>
        <taxon>Magnoliopsida</taxon>
        <taxon>Liliopsida</taxon>
        <taxon>Poales</taxon>
        <taxon>Poaceae</taxon>
        <taxon>BOP clade</taxon>
        <taxon>Pooideae</taxon>
        <taxon>Triticodae</taxon>
        <taxon>Triticeae</taxon>
        <taxon>Triticinae</taxon>
        <taxon>Triticum</taxon>
    </lineage>
</organism>
<keyword evidence="3" id="KW-1185">Reference proteome</keyword>
<dbReference type="AlphaFoldDB" id="A0A8R7R3Z2"/>
<sequence>MATHVKAGSSLTTSLPSLHVLLSCTFSICCCTLLQVRLIQFDVMLLRQLCINPSRKKRRGRWKL</sequence>
<dbReference type="Proteomes" id="UP000015106">
    <property type="component" value="Chromosome 7"/>
</dbReference>
<reference evidence="2" key="3">
    <citation type="submission" date="2022-06" db="UniProtKB">
        <authorList>
            <consortium name="EnsemblPlants"/>
        </authorList>
    </citation>
    <scope>IDENTIFICATION</scope>
</reference>
<evidence type="ECO:0000313" key="2">
    <source>
        <dbReference type="EnsemblPlants" id="TuG1812G0700002867.01.T07.cds315551"/>
    </source>
</evidence>
<accession>A0A8R7R3Z2</accession>
<reference evidence="2" key="2">
    <citation type="submission" date="2018-03" db="EMBL/GenBank/DDBJ databases">
        <title>The Triticum urartu genome reveals the dynamic nature of wheat genome evolution.</title>
        <authorList>
            <person name="Ling H."/>
            <person name="Ma B."/>
            <person name="Shi X."/>
            <person name="Liu H."/>
            <person name="Dong L."/>
            <person name="Sun H."/>
            <person name="Cao Y."/>
            <person name="Gao Q."/>
            <person name="Zheng S."/>
            <person name="Li Y."/>
            <person name="Yu Y."/>
            <person name="Du H."/>
            <person name="Qi M."/>
            <person name="Li Y."/>
            <person name="Yu H."/>
            <person name="Cui Y."/>
            <person name="Wang N."/>
            <person name="Chen C."/>
            <person name="Wu H."/>
            <person name="Zhao Y."/>
            <person name="Zhang J."/>
            <person name="Li Y."/>
            <person name="Zhou W."/>
            <person name="Zhang B."/>
            <person name="Hu W."/>
            <person name="Eijk M."/>
            <person name="Tang J."/>
            <person name="Witsenboer H."/>
            <person name="Zhao S."/>
            <person name="Li Z."/>
            <person name="Zhang A."/>
            <person name="Wang D."/>
            <person name="Liang C."/>
        </authorList>
    </citation>
    <scope>NUCLEOTIDE SEQUENCE [LARGE SCALE GENOMIC DNA]</scope>
    <source>
        <strain evidence="2">cv. G1812</strain>
    </source>
</reference>
<dbReference type="EnsemblPlants" id="TuG1812G0700002867.01.T07">
    <property type="protein sequence ID" value="TuG1812G0700002867.01.T07.cds315551"/>
    <property type="gene ID" value="TuG1812G0700002867.01"/>
</dbReference>
<keyword evidence="1" id="KW-1133">Transmembrane helix</keyword>
<feature type="transmembrane region" description="Helical" evidence="1">
    <location>
        <begin position="20"/>
        <end position="39"/>
    </location>
</feature>
<proteinExistence type="predicted"/>
<evidence type="ECO:0000256" key="1">
    <source>
        <dbReference type="SAM" id="Phobius"/>
    </source>
</evidence>
<evidence type="ECO:0000313" key="3">
    <source>
        <dbReference type="Proteomes" id="UP000015106"/>
    </source>
</evidence>
<dbReference type="Gramene" id="TuG1812G0700002867.01.T07">
    <property type="protein sequence ID" value="TuG1812G0700002867.01.T07.cds315551"/>
    <property type="gene ID" value="TuG1812G0700002867.01"/>
</dbReference>
<protein>
    <submittedName>
        <fullName evidence="2">Uncharacterized protein</fullName>
    </submittedName>
</protein>
<keyword evidence="1" id="KW-0472">Membrane</keyword>
<dbReference type="PROSITE" id="PS51257">
    <property type="entry name" value="PROKAR_LIPOPROTEIN"/>
    <property type="match status" value="1"/>
</dbReference>